<dbReference type="Proteomes" id="UP001300502">
    <property type="component" value="Unassembled WGS sequence"/>
</dbReference>
<dbReference type="AlphaFoldDB" id="A0AAV9I846"/>
<comment type="caution">
    <text evidence="1">The sequence shown here is derived from an EMBL/GenBank/DDBJ whole genome shotgun (WGS) entry which is preliminary data.</text>
</comment>
<sequence>MSSEQVWRPFPPLLQAAIDSILPADYVLGSRILKCFTSESYQVGSPLRFFPPASTFRRLITLMGKERSSKNSDFLFQLLVNLKEYFCSIPGYGWERSPFSLDDRLELMLHPFHLMGFDSANFKYETLSPFSFLKALLLALRENNCELVELTQYFDASLWDEEDIGDCEDGVEIGEQLEESDRQSWKDGLCQILRYFLVVLEDPKACKAFYLNASTCNRVSEGKTKIFHSCLPHLVATLGSNDEKAASMMLLLCLQVSKKFNKEWDMAYIEELTRKVLVFYQPEPWKLFLSSIPDLQLRMTIIEYVFKSSFLYSLEIPVWNMDNQQSYVSQLVEWIQKIEVKENSPSHVEEELELLFLFLYFLLDSFVGLQNGLEEMEANFSVSFVRFLQSLGHLKHLWEEYTSTEKEVAEPFCYEQLENLGWFLRGVVLFNEV</sequence>
<evidence type="ECO:0000313" key="2">
    <source>
        <dbReference type="Proteomes" id="UP001300502"/>
    </source>
</evidence>
<reference evidence="1 2" key="1">
    <citation type="submission" date="2022-07" db="EMBL/GenBank/DDBJ databases">
        <title>Genome-wide signatures of adaptation to extreme environments.</title>
        <authorList>
            <person name="Cho C.H."/>
            <person name="Yoon H.S."/>
        </authorList>
    </citation>
    <scope>NUCLEOTIDE SEQUENCE [LARGE SCALE GENOMIC DNA]</scope>
    <source>
        <strain evidence="1 2">108.79 E11</strain>
    </source>
</reference>
<dbReference type="EMBL" id="JANCYU010000016">
    <property type="protein sequence ID" value="KAK4523525.1"/>
    <property type="molecule type" value="Genomic_DNA"/>
</dbReference>
<gene>
    <name evidence="1" type="ORF">GAYE_PCTG69G1421</name>
</gene>
<name>A0AAV9I846_9RHOD</name>
<proteinExistence type="predicted"/>
<keyword evidence="2" id="KW-1185">Reference proteome</keyword>
<organism evidence="1 2">
    <name type="scientific">Galdieria yellowstonensis</name>
    <dbReference type="NCBI Taxonomy" id="3028027"/>
    <lineage>
        <taxon>Eukaryota</taxon>
        <taxon>Rhodophyta</taxon>
        <taxon>Bangiophyceae</taxon>
        <taxon>Galdieriales</taxon>
        <taxon>Galdieriaceae</taxon>
        <taxon>Galdieria</taxon>
    </lineage>
</organism>
<evidence type="ECO:0000313" key="1">
    <source>
        <dbReference type="EMBL" id="KAK4523525.1"/>
    </source>
</evidence>
<protein>
    <submittedName>
        <fullName evidence="1">Uncharacterized protein</fullName>
    </submittedName>
</protein>
<accession>A0AAV9I846</accession>